<reference evidence="1 2" key="1">
    <citation type="submission" date="2017-06" db="EMBL/GenBank/DDBJ databases">
        <authorList>
            <consortium name="Pathogen Informatics"/>
        </authorList>
    </citation>
    <scope>NUCLEOTIDE SEQUENCE [LARGE SCALE GENOMIC DNA]</scope>
    <source>
        <strain evidence="1 2">NCTC11291</strain>
    </source>
</reference>
<gene>
    <name evidence="1" type="ORF">SAMEA4504048_01365</name>
</gene>
<sequence length="75" mass="8474">MMNKLKKKPFSELLGGFLNDLIHLKNISSNQDVVKSMLLGLSLLYLLFPLNGCRWFTGDIVDDTVDVLNFINNTS</sequence>
<proteinExistence type="predicted"/>
<dbReference type="EMBL" id="LT906454">
    <property type="protein sequence ID" value="SNV41591.1"/>
    <property type="molecule type" value="Genomic_DNA"/>
</dbReference>
<accession>A0A239X4C0</accession>
<dbReference type="KEGG" id="saco:SAME_01365"/>
<dbReference type="Proteomes" id="UP000215144">
    <property type="component" value="Chromosome 1"/>
</dbReference>
<protein>
    <submittedName>
        <fullName evidence="1">Transposase</fullName>
    </submittedName>
</protein>
<name>A0A239X4C0_STRAI</name>
<dbReference type="AlphaFoldDB" id="A0A239X4C0"/>
<organism evidence="1 2">
    <name type="scientific">Streptococcus acidominimus</name>
    <dbReference type="NCBI Taxonomy" id="1326"/>
    <lineage>
        <taxon>Bacteria</taxon>
        <taxon>Bacillati</taxon>
        <taxon>Bacillota</taxon>
        <taxon>Bacilli</taxon>
        <taxon>Lactobacillales</taxon>
        <taxon>Streptococcaceae</taxon>
        <taxon>Streptococcus</taxon>
    </lineage>
</organism>
<evidence type="ECO:0000313" key="1">
    <source>
        <dbReference type="EMBL" id="SNV41591.1"/>
    </source>
</evidence>
<evidence type="ECO:0000313" key="2">
    <source>
        <dbReference type="Proteomes" id="UP000215144"/>
    </source>
</evidence>